<evidence type="ECO:0000313" key="3">
    <source>
        <dbReference type="EMBL" id="ABC33362.1"/>
    </source>
</evidence>
<keyword evidence="1" id="KW-0812">Transmembrane</keyword>
<dbReference type="eggNOG" id="COG4633">
    <property type="taxonomic scope" value="Bacteria"/>
</dbReference>
<evidence type="ECO:0000259" key="2">
    <source>
        <dbReference type="Pfam" id="PF13473"/>
    </source>
</evidence>
<dbReference type="Gene3D" id="2.60.40.420">
    <property type="entry name" value="Cupredoxins - blue copper proteins"/>
    <property type="match status" value="1"/>
</dbReference>
<dbReference type="HOGENOM" id="CLU_131523_0_0_6"/>
<name>Q2S7L2_HAHCH</name>
<dbReference type="STRING" id="349521.HCH_06737"/>
<keyword evidence="1" id="KW-0472">Membrane</keyword>
<keyword evidence="4" id="KW-1185">Reference proteome</keyword>
<evidence type="ECO:0000313" key="4">
    <source>
        <dbReference type="Proteomes" id="UP000000238"/>
    </source>
</evidence>
<dbReference type="Proteomes" id="UP000000238">
    <property type="component" value="Chromosome"/>
</dbReference>
<dbReference type="EMBL" id="CP000155">
    <property type="protein sequence ID" value="ABC33362.1"/>
    <property type="molecule type" value="Genomic_DNA"/>
</dbReference>
<dbReference type="Pfam" id="PF13473">
    <property type="entry name" value="Cupredoxin_1"/>
    <property type="match status" value="1"/>
</dbReference>
<reference evidence="3 4" key="1">
    <citation type="journal article" date="2005" name="Nucleic Acids Res.">
        <title>Genomic blueprint of Hahella chejuensis, a marine microbe producing an algicidal agent.</title>
        <authorList>
            <person name="Jeong H."/>
            <person name="Yim J.H."/>
            <person name="Lee C."/>
            <person name="Choi S.-H."/>
            <person name="Park Y.K."/>
            <person name="Yoon S.H."/>
            <person name="Hur C.-G."/>
            <person name="Kang H.-Y."/>
            <person name="Kim D."/>
            <person name="Lee H.H."/>
            <person name="Park K.H."/>
            <person name="Park S.-H."/>
            <person name="Park H.-S."/>
            <person name="Lee H.K."/>
            <person name="Oh T.K."/>
            <person name="Kim J.F."/>
        </authorList>
    </citation>
    <scope>NUCLEOTIDE SEQUENCE [LARGE SCALE GENOMIC DNA]</scope>
    <source>
        <strain evidence="3 4">KCTC 2396</strain>
    </source>
</reference>
<dbReference type="RefSeq" id="WP_011400413.1">
    <property type="nucleotide sequence ID" value="NC_007645.1"/>
</dbReference>
<dbReference type="OrthoDB" id="9800141at2"/>
<proteinExistence type="predicted"/>
<accession>Q2S7L2</accession>
<evidence type="ECO:0000256" key="1">
    <source>
        <dbReference type="SAM" id="Phobius"/>
    </source>
</evidence>
<feature type="domain" description="EfeO-type cupredoxin-like" evidence="2">
    <location>
        <begin position="13"/>
        <end position="116"/>
    </location>
</feature>
<dbReference type="KEGG" id="hch:HCH_06737"/>
<gene>
    <name evidence="3" type="ordered locus">HCH_06737</name>
</gene>
<sequence>MTILVNLLGLGAMAFVIYWFWLWRPQNAARSAGGAIEITVSDGVYSPSHIEIPAGESATLRFLRKDPSPCAAMVIFDGLNISEELPVGQAKDIRIQAQEKGVYKFNCQMNMYQGSLKVV</sequence>
<keyword evidence="1" id="KW-1133">Transmembrane helix</keyword>
<dbReference type="InterPro" id="IPR028096">
    <property type="entry name" value="EfeO_Cupredoxin"/>
</dbReference>
<protein>
    <submittedName>
        <fullName evidence="3">Uncharacterized protein conserved in bacteria</fullName>
    </submittedName>
</protein>
<organism evidence="3 4">
    <name type="scientific">Hahella chejuensis (strain KCTC 2396)</name>
    <dbReference type="NCBI Taxonomy" id="349521"/>
    <lineage>
        <taxon>Bacteria</taxon>
        <taxon>Pseudomonadati</taxon>
        <taxon>Pseudomonadota</taxon>
        <taxon>Gammaproteobacteria</taxon>
        <taxon>Oceanospirillales</taxon>
        <taxon>Hahellaceae</taxon>
        <taxon>Hahella</taxon>
    </lineage>
</organism>
<dbReference type="SUPFAM" id="SSF49503">
    <property type="entry name" value="Cupredoxins"/>
    <property type="match status" value="1"/>
</dbReference>
<feature type="transmembrane region" description="Helical" evidence="1">
    <location>
        <begin position="6"/>
        <end position="23"/>
    </location>
</feature>
<dbReference type="InterPro" id="IPR008972">
    <property type="entry name" value="Cupredoxin"/>
</dbReference>
<dbReference type="AlphaFoldDB" id="Q2S7L2"/>